<evidence type="ECO:0000256" key="2">
    <source>
        <dbReference type="ARBA" id="ARBA00022525"/>
    </source>
</evidence>
<dbReference type="GO" id="GO:0005764">
    <property type="term" value="C:lysosome"/>
    <property type="evidence" value="ECO:0007669"/>
    <property type="project" value="InterPro"/>
</dbReference>
<name>A0AAV1GAK1_XYRNO</name>
<dbReference type="InterPro" id="IPR008139">
    <property type="entry name" value="SaposinB_dom"/>
</dbReference>
<evidence type="ECO:0000313" key="9">
    <source>
        <dbReference type="EMBL" id="CAJ1070482.1"/>
    </source>
</evidence>
<dbReference type="Pfam" id="PF05184">
    <property type="entry name" value="SapB_1"/>
    <property type="match status" value="1"/>
</dbReference>
<organism evidence="9 10">
    <name type="scientific">Xyrichtys novacula</name>
    <name type="common">Pearly razorfish</name>
    <name type="synonym">Hemipteronotus novacula</name>
    <dbReference type="NCBI Taxonomy" id="13765"/>
    <lineage>
        <taxon>Eukaryota</taxon>
        <taxon>Metazoa</taxon>
        <taxon>Chordata</taxon>
        <taxon>Craniata</taxon>
        <taxon>Vertebrata</taxon>
        <taxon>Euteleostomi</taxon>
        <taxon>Actinopterygii</taxon>
        <taxon>Neopterygii</taxon>
        <taxon>Teleostei</taxon>
        <taxon>Neoteleostei</taxon>
        <taxon>Acanthomorphata</taxon>
        <taxon>Eupercaria</taxon>
        <taxon>Labriformes</taxon>
        <taxon>Labridae</taxon>
        <taxon>Xyrichtys</taxon>
    </lineage>
</organism>
<dbReference type="InterPro" id="IPR051428">
    <property type="entry name" value="Sphingo_Act-Surfact_Prot"/>
</dbReference>
<feature type="signal peptide" evidence="7">
    <location>
        <begin position="1"/>
        <end position="22"/>
    </location>
</feature>
<dbReference type="PROSITE" id="PS51257">
    <property type="entry name" value="PROKAR_LIPOPROTEIN"/>
    <property type="match status" value="1"/>
</dbReference>
<evidence type="ECO:0000256" key="5">
    <source>
        <dbReference type="ARBA" id="ARBA00023157"/>
    </source>
</evidence>
<dbReference type="AlphaFoldDB" id="A0AAV1GAK1"/>
<feature type="domain" description="Saposin B-type" evidence="8">
    <location>
        <begin position="37"/>
        <end position="120"/>
    </location>
</feature>
<evidence type="ECO:0000256" key="7">
    <source>
        <dbReference type="SAM" id="SignalP"/>
    </source>
</evidence>
<dbReference type="Pfam" id="PF03489">
    <property type="entry name" value="SapB_2"/>
    <property type="match status" value="2"/>
</dbReference>
<dbReference type="PROSITE" id="PS50015">
    <property type="entry name" value="SAP_B"/>
    <property type="match status" value="2"/>
</dbReference>
<comment type="subcellular location">
    <subcellularLocation>
        <location evidence="1">Secreted</location>
    </subcellularLocation>
</comment>
<keyword evidence="5" id="KW-1015">Disulfide bond</keyword>
<evidence type="ECO:0000256" key="1">
    <source>
        <dbReference type="ARBA" id="ARBA00004613"/>
    </source>
</evidence>
<gene>
    <name evidence="9" type="ORF">XNOV1_A003161</name>
</gene>
<feature type="chain" id="PRO_5043561499" evidence="7">
    <location>
        <begin position="23"/>
        <end position="265"/>
    </location>
</feature>
<sequence length="265" mass="29171">MAFFKIALLLFVGLGGCALTSALNDLDDLHNVPDAQNGDICKDCTQIFELLADLFSNADLQKKIMALIDTMCDHLPGPPGTAKLCKDEVQKVLPVALNFITAVVKPADVCKTLGLCGSSDMQKILHGIVKEALQAAEENATPSKQCSFCIFLIKTLEEMLPKKRTEDAVIKLLEEICQILPSIYRDQCVTVVSKFTKTVLDAILSYATPQAICALIRLCDGQEAPFVDPCTLTEHRCQDFKTALQCGTVFYCQKFAWKLRDSNMI</sequence>
<reference evidence="9" key="1">
    <citation type="submission" date="2023-08" db="EMBL/GenBank/DDBJ databases">
        <authorList>
            <person name="Alioto T."/>
            <person name="Alioto T."/>
            <person name="Gomez Garrido J."/>
        </authorList>
    </citation>
    <scope>NUCLEOTIDE SEQUENCE</scope>
</reference>
<dbReference type="Pfam" id="PF02199">
    <property type="entry name" value="SapA"/>
    <property type="match status" value="1"/>
</dbReference>
<evidence type="ECO:0000256" key="4">
    <source>
        <dbReference type="ARBA" id="ARBA00022737"/>
    </source>
</evidence>
<evidence type="ECO:0000256" key="3">
    <source>
        <dbReference type="ARBA" id="ARBA00022729"/>
    </source>
</evidence>
<proteinExistence type="predicted"/>
<dbReference type="PRINTS" id="PR01797">
    <property type="entry name" value="SAPOSIN"/>
</dbReference>
<dbReference type="GO" id="GO:0006665">
    <property type="term" value="P:sphingolipid metabolic process"/>
    <property type="evidence" value="ECO:0007669"/>
    <property type="project" value="InterPro"/>
</dbReference>
<dbReference type="SUPFAM" id="SSF47862">
    <property type="entry name" value="Saposin"/>
    <property type="match status" value="2"/>
</dbReference>
<dbReference type="Proteomes" id="UP001178508">
    <property type="component" value="Chromosome 13"/>
</dbReference>
<evidence type="ECO:0000256" key="6">
    <source>
        <dbReference type="ARBA" id="ARBA00023180"/>
    </source>
</evidence>
<dbReference type="GO" id="GO:0005576">
    <property type="term" value="C:extracellular region"/>
    <property type="evidence" value="ECO:0007669"/>
    <property type="project" value="UniProtKB-SubCell"/>
</dbReference>
<dbReference type="InterPro" id="IPR011001">
    <property type="entry name" value="Saposin-like"/>
</dbReference>
<evidence type="ECO:0000259" key="8">
    <source>
        <dbReference type="PROSITE" id="PS50015"/>
    </source>
</evidence>
<keyword evidence="4" id="KW-0677">Repeat</keyword>
<keyword evidence="2" id="KW-0964">Secreted</keyword>
<protein>
    <submittedName>
        <fullName evidence="9">Prosaposin</fullName>
    </submittedName>
</protein>
<dbReference type="Gene3D" id="1.10.225.10">
    <property type="entry name" value="Saposin-like"/>
    <property type="match status" value="2"/>
</dbReference>
<dbReference type="PANTHER" id="PTHR11480:SF3">
    <property type="entry name" value="BCDNA.GH08312"/>
    <property type="match status" value="1"/>
</dbReference>
<dbReference type="InterPro" id="IPR007856">
    <property type="entry name" value="SapB_1"/>
</dbReference>
<keyword evidence="6" id="KW-0325">Glycoprotein</keyword>
<dbReference type="InterPro" id="IPR008373">
    <property type="entry name" value="Saposin"/>
</dbReference>
<keyword evidence="3 7" id="KW-0732">Signal</keyword>
<dbReference type="GO" id="GO:0016020">
    <property type="term" value="C:membrane"/>
    <property type="evidence" value="ECO:0007669"/>
    <property type="project" value="GOC"/>
</dbReference>
<dbReference type="EMBL" id="OY660876">
    <property type="protein sequence ID" value="CAJ1070482.1"/>
    <property type="molecule type" value="Genomic_DNA"/>
</dbReference>
<keyword evidence="10" id="KW-1185">Reference proteome</keyword>
<dbReference type="SMART" id="SM00741">
    <property type="entry name" value="SapB"/>
    <property type="match status" value="2"/>
</dbReference>
<dbReference type="PANTHER" id="PTHR11480">
    <property type="entry name" value="SAPOSIN-RELATED"/>
    <property type="match status" value="1"/>
</dbReference>
<accession>A0AAV1GAK1</accession>
<dbReference type="InterPro" id="IPR003119">
    <property type="entry name" value="SAP_A"/>
</dbReference>
<dbReference type="InterPro" id="IPR008138">
    <property type="entry name" value="SapB_2"/>
</dbReference>
<feature type="domain" description="Saposin B-type" evidence="8">
    <location>
        <begin position="142"/>
        <end position="223"/>
    </location>
</feature>
<evidence type="ECO:0000313" key="10">
    <source>
        <dbReference type="Proteomes" id="UP001178508"/>
    </source>
</evidence>